<dbReference type="InterPro" id="IPR036737">
    <property type="entry name" value="OmpA-like_sf"/>
</dbReference>
<gene>
    <name evidence="7" type="ORF">ACFOD9_09985</name>
</gene>
<dbReference type="PANTHER" id="PTHR30329:SF21">
    <property type="entry name" value="LIPOPROTEIN YIAD-RELATED"/>
    <property type="match status" value="1"/>
</dbReference>
<evidence type="ECO:0000256" key="3">
    <source>
        <dbReference type="ARBA" id="ARBA00023237"/>
    </source>
</evidence>
<dbReference type="RefSeq" id="WP_379509931.1">
    <property type="nucleotide sequence ID" value="NZ_JBHRTQ010000007.1"/>
</dbReference>
<evidence type="ECO:0000256" key="2">
    <source>
        <dbReference type="ARBA" id="ARBA00023136"/>
    </source>
</evidence>
<evidence type="ECO:0000256" key="1">
    <source>
        <dbReference type="ARBA" id="ARBA00004442"/>
    </source>
</evidence>
<dbReference type="InterPro" id="IPR050330">
    <property type="entry name" value="Bact_OuterMem_StrucFunc"/>
</dbReference>
<dbReference type="PRINTS" id="PR01021">
    <property type="entry name" value="OMPADOMAIN"/>
</dbReference>
<dbReference type="EMBL" id="JBHRTQ010000007">
    <property type="protein sequence ID" value="MFC3174583.1"/>
    <property type="molecule type" value="Genomic_DNA"/>
</dbReference>
<feature type="signal peptide" evidence="5">
    <location>
        <begin position="1"/>
        <end position="28"/>
    </location>
</feature>
<evidence type="ECO:0000256" key="5">
    <source>
        <dbReference type="SAM" id="SignalP"/>
    </source>
</evidence>
<dbReference type="CDD" id="cd07185">
    <property type="entry name" value="OmpA_C-like"/>
    <property type="match status" value="1"/>
</dbReference>
<keyword evidence="3" id="KW-0998">Cell outer membrane</keyword>
<dbReference type="PANTHER" id="PTHR30329">
    <property type="entry name" value="STATOR ELEMENT OF FLAGELLAR MOTOR COMPLEX"/>
    <property type="match status" value="1"/>
</dbReference>
<evidence type="ECO:0000313" key="7">
    <source>
        <dbReference type="EMBL" id="MFC3174583.1"/>
    </source>
</evidence>
<dbReference type="SUPFAM" id="SSF103088">
    <property type="entry name" value="OmpA-like"/>
    <property type="match status" value="1"/>
</dbReference>
<keyword evidence="5" id="KW-0732">Signal</keyword>
<evidence type="ECO:0000259" key="6">
    <source>
        <dbReference type="PROSITE" id="PS51123"/>
    </source>
</evidence>
<dbReference type="Gene3D" id="3.30.1330.60">
    <property type="entry name" value="OmpA-like domain"/>
    <property type="match status" value="1"/>
</dbReference>
<dbReference type="Pfam" id="PF00691">
    <property type="entry name" value="OmpA"/>
    <property type="match status" value="1"/>
</dbReference>
<reference evidence="8" key="1">
    <citation type="journal article" date="2019" name="Int. J. Syst. Evol. Microbiol.">
        <title>The Global Catalogue of Microorganisms (GCM) 10K type strain sequencing project: providing services to taxonomists for standard genome sequencing and annotation.</title>
        <authorList>
            <consortium name="The Broad Institute Genomics Platform"/>
            <consortium name="The Broad Institute Genome Sequencing Center for Infectious Disease"/>
            <person name="Wu L."/>
            <person name="Ma J."/>
        </authorList>
    </citation>
    <scope>NUCLEOTIDE SEQUENCE [LARGE SCALE GENOMIC DNA]</scope>
    <source>
        <strain evidence="8">KCTC 42984</strain>
    </source>
</reference>
<evidence type="ECO:0000256" key="4">
    <source>
        <dbReference type="PROSITE-ProRule" id="PRU00473"/>
    </source>
</evidence>
<dbReference type="PROSITE" id="PS51123">
    <property type="entry name" value="OMPA_2"/>
    <property type="match status" value="1"/>
</dbReference>
<keyword evidence="2 4" id="KW-0472">Membrane</keyword>
<comment type="caution">
    <text evidence="7">The sequence shown here is derived from an EMBL/GenBank/DDBJ whole genome shotgun (WGS) entry which is preliminary data.</text>
</comment>
<comment type="subcellular location">
    <subcellularLocation>
        <location evidence="1">Cell outer membrane</location>
    </subcellularLocation>
</comment>
<protein>
    <submittedName>
        <fullName evidence="7">OmpA family protein</fullName>
    </submittedName>
</protein>
<dbReference type="Proteomes" id="UP001595604">
    <property type="component" value="Unassembled WGS sequence"/>
</dbReference>
<organism evidence="7 8">
    <name type="scientific">Novosphingobium bradum</name>
    <dbReference type="NCBI Taxonomy" id="1737444"/>
    <lineage>
        <taxon>Bacteria</taxon>
        <taxon>Pseudomonadati</taxon>
        <taxon>Pseudomonadota</taxon>
        <taxon>Alphaproteobacteria</taxon>
        <taxon>Sphingomonadales</taxon>
        <taxon>Sphingomonadaceae</taxon>
        <taxon>Novosphingobium</taxon>
    </lineage>
</organism>
<dbReference type="InterPro" id="IPR006664">
    <property type="entry name" value="OMP_bac"/>
</dbReference>
<proteinExistence type="predicted"/>
<dbReference type="InterPro" id="IPR006665">
    <property type="entry name" value="OmpA-like"/>
</dbReference>
<sequence>MIRQSRPVLFASALACAAALSGASGANAQDQRVSEDAVRCFVQTCAAPPAAGTPADTGATGTGTQPTTDDECLASGVCAVGASKQFSLARMGKGGGARPAAAGLAPAAPRQGASAQRLAVPTARRAHAPSATRQSLDMRLSFELNSAELTPAAREQANVFAKVLRESPAAGRFVIEGHTDSIGSAASNLQLSRRRAESVVAWLAGQGVSRDRLSAVGYGFRHPRDGLAASDPRNRRVEIVRTIN</sequence>
<feature type="domain" description="OmpA-like" evidence="6">
    <location>
        <begin position="129"/>
        <end position="244"/>
    </location>
</feature>
<name>A0ABV7IUH1_9SPHN</name>
<evidence type="ECO:0000313" key="8">
    <source>
        <dbReference type="Proteomes" id="UP001595604"/>
    </source>
</evidence>
<accession>A0ABV7IUH1</accession>
<feature type="chain" id="PRO_5046279850" evidence="5">
    <location>
        <begin position="29"/>
        <end position="244"/>
    </location>
</feature>
<keyword evidence="8" id="KW-1185">Reference proteome</keyword>